<organism evidence="3 4">
    <name type="scientific">Lacticaseibacillus paracasei subsp. paracasei Lpp41</name>
    <dbReference type="NCBI Taxonomy" id="1256208"/>
    <lineage>
        <taxon>Bacteria</taxon>
        <taxon>Bacillati</taxon>
        <taxon>Bacillota</taxon>
        <taxon>Bacilli</taxon>
        <taxon>Lactobacillales</taxon>
        <taxon>Lactobacillaceae</taxon>
        <taxon>Lacticaseibacillus</taxon>
    </lineage>
</organism>
<feature type="region of interest" description="Disordered" evidence="1">
    <location>
        <begin position="93"/>
        <end position="120"/>
    </location>
</feature>
<dbReference type="InterPro" id="IPR025948">
    <property type="entry name" value="HTH-like_dom"/>
</dbReference>
<sequence length="120" mass="14366">MTSSGEYTVSETARAAGISRQAYYKWLNRRLSLREQQEREVLEEIKRIEKRHQDSVGYDKMVRLLNKEGRLSYRVGIKRVSRIMKINGIRADYRQPKKDRQGAKQTYQDENLLNRQFKQE</sequence>
<protein>
    <submittedName>
        <fullName evidence="3">Transposase</fullName>
    </submittedName>
</protein>
<proteinExistence type="predicted"/>
<feature type="compositionally biased region" description="Basic and acidic residues" evidence="1">
    <location>
        <begin position="93"/>
        <end position="102"/>
    </location>
</feature>
<dbReference type="Proteomes" id="UP000014244">
    <property type="component" value="Unassembled WGS sequence"/>
</dbReference>
<evidence type="ECO:0000313" key="4">
    <source>
        <dbReference type="Proteomes" id="UP000014244"/>
    </source>
</evidence>
<comment type="caution">
    <text evidence="3">The sequence shown here is derived from an EMBL/GenBank/DDBJ whole genome shotgun (WGS) entry which is preliminary data.</text>
</comment>
<reference evidence="3 4" key="1">
    <citation type="journal article" date="2013" name="PLoS ONE">
        <title>Lactobacillus paracasei comparative genomics: towards species pan-genome definition and exploitation of diversity.</title>
        <authorList>
            <person name="Smokvina T."/>
            <person name="Wels M."/>
            <person name="Polka J."/>
            <person name="Chervaux C."/>
            <person name="Brisse S."/>
            <person name="Boekhorst J."/>
            <person name="van Hylckama Vlieg J.E."/>
            <person name="Siezen R.J."/>
        </authorList>
    </citation>
    <scope>NUCLEOTIDE SEQUENCE [LARGE SCALE GENOMIC DNA]</scope>
    <source>
        <strain evidence="3 4">Lpp41</strain>
    </source>
</reference>
<dbReference type="EMBL" id="ANKE01000013">
    <property type="protein sequence ID" value="EPC76402.1"/>
    <property type="molecule type" value="Genomic_DNA"/>
</dbReference>
<dbReference type="Pfam" id="PF13276">
    <property type="entry name" value="HTH_21"/>
    <property type="match status" value="1"/>
</dbReference>
<dbReference type="AlphaFoldDB" id="A0A829HB87"/>
<accession>A0A829HB87</accession>
<name>A0A829HB87_LACPA</name>
<feature type="non-terminal residue" evidence="3">
    <location>
        <position position="120"/>
    </location>
</feature>
<dbReference type="PANTHER" id="PTHR46889:SF4">
    <property type="entry name" value="TRANSPOSASE INSO FOR INSERTION SEQUENCE ELEMENT IS911B-RELATED"/>
    <property type="match status" value="1"/>
</dbReference>
<dbReference type="PANTHER" id="PTHR46889">
    <property type="entry name" value="TRANSPOSASE INSF FOR INSERTION SEQUENCE IS3B-RELATED"/>
    <property type="match status" value="1"/>
</dbReference>
<evidence type="ECO:0000256" key="1">
    <source>
        <dbReference type="SAM" id="MobiDB-lite"/>
    </source>
</evidence>
<feature type="domain" description="HTH-like" evidence="2">
    <location>
        <begin position="37"/>
        <end position="97"/>
    </location>
</feature>
<feature type="compositionally biased region" description="Polar residues" evidence="1">
    <location>
        <begin position="103"/>
        <end position="120"/>
    </location>
</feature>
<gene>
    <name evidence="3" type="ORF">Lpp41_00225</name>
</gene>
<evidence type="ECO:0000313" key="3">
    <source>
        <dbReference type="EMBL" id="EPC76402.1"/>
    </source>
</evidence>
<evidence type="ECO:0000259" key="2">
    <source>
        <dbReference type="Pfam" id="PF13276"/>
    </source>
</evidence>
<dbReference type="InterPro" id="IPR050900">
    <property type="entry name" value="Transposase_IS3/IS150/IS904"/>
</dbReference>